<comment type="caution">
    <text evidence="2">The sequence shown here is derived from an EMBL/GenBank/DDBJ whole genome shotgun (WGS) entry which is preliminary data.</text>
</comment>
<protein>
    <submittedName>
        <fullName evidence="2">Uncharacterized protein</fullName>
    </submittedName>
</protein>
<feature type="transmembrane region" description="Helical" evidence="1">
    <location>
        <begin position="72"/>
        <end position="93"/>
    </location>
</feature>
<name>A0A235BNN2_UNCW3</name>
<feature type="transmembrane region" description="Helical" evidence="1">
    <location>
        <begin position="5"/>
        <end position="26"/>
    </location>
</feature>
<reference evidence="2 3" key="1">
    <citation type="submission" date="2017-07" db="EMBL/GenBank/DDBJ databases">
        <title>Recovery of genomes from metagenomes via a dereplication, aggregation, and scoring strategy.</title>
        <authorList>
            <person name="Sieber C.M."/>
            <person name="Probst A.J."/>
            <person name="Sharrar A."/>
            <person name="Thomas B.C."/>
            <person name="Hess M."/>
            <person name="Tringe S.G."/>
            <person name="Banfield J.F."/>
        </authorList>
    </citation>
    <scope>NUCLEOTIDE SEQUENCE [LARGE SCALE GENOMIC DNA]</scope>
    <source>
        <strain evidence="2">JGI_Cruoil_03_44_89</strain>
    </source>
</reference>
<evidence type="ECO:0000313" key="2">
    <source>
        <dbReference type="EMBL" id="OYD13649.1"/>
    </source>
</evidence>
<proteinExistence type="predicted"/>
<dbReference type="Proteomes" id="UP000215215">
    <property type="component" value="Unassembled WGS sequence"/>
</dbReference>
<feature type="transmembrane region" description="Helical" evidence="1">
    <location>
        <begin position="113"/>
        <end position="132"/>
    </location>
</feature>
<accession>A0A235BNN2</accession>
<dbReference type="AlphaFoldDB" id="A0A235BNN2"/>
<sequence length="134" mass="15161">MKTKLFLYAFGVWFIFVIAAILNGGFRESFVTPKVGEYAGHVISTIIFICVILAGTYLFISNLKIDYNKTDLVLIGAFWLILTILFEFGFGHYVIGHSWSRLFADYNILKGRVWSLVLLTTFIAPLVVGTILKK</sequence>
<organism evidence="2 3">
    <name type="scientific">candidate division WOR-3 bacterium JGI_Cruoil_03_44_89</name>
    <dbReference type="NCBI Taxonomy" id="1973748"/>
    <lineage>
        <taxon>Bacteria</taxon>
        <taxon>Bacteria division WOR-3</taxon>
    </lineage>
</organism>
<feature type="transmembrane region" description="Helical" evidence="1">
    <location>
        <begin position="38"/>
        <end position="60"/>
    </location>
</feature>
<dbReference type="EMBL" id="NOZQ01000229">
    <property type="protein sequence ID" value="OYD13649.1"/>
    <property type="molecule type" value="Genomic_DNA"/>
</dbReference>
<keyword evidence="1" id="KW-0812">Transmembrane</keyword>
<keyword evidence="1" id="KW-1133">Transmembrane helix</keyword>
<evidence type="ECO:0000313" key="3">
    <source>
        <dbReference type="Proteomes" id="UP000215215"/>
    </source>
</evidence>
<keyword evidence="1" id="KW-0472">Membrane</keyword>
<evidence type="ECO:0000256" key="1">
    <source>
        <dbReference type="SAM" id="Phobius"/>
    </source>
</evidence>
<gene>
    <name evidence="2" type="ORF">CH333_10545</name>
</gene>